<keyword evidence="2" id="KW-1185">Reference proteome</keyword>
<protein>
    <recommendedName>
        <fullName evidence="3">OsmC-like protein</fullName>
    </recommendedName>
</protein>
<dbReference type="RefSeq" id="WP_201698637.1">
    <property type="nucleotide sequence ID" value="NZ_CAJHCQ010000014.1"/>
</dbReference>
<comment type="caution">
    <text evidence="1">The sequence shown here is derived from an EMBL/GenBank/DDBJ whole genome shotgun (WGS) entry which is preliminary data.</text>
</comment>
<organism evidence="1 2">
    <name type="scientific">Paraburkholderia hiiakae</name>
    <dbReference type="NCBI Taxonomy" id="1081782"/>
    <lineage>
        <taxon>Bacteria</taxon>
        <taxon>Pseudomonadati</taxon>
        <taxon>Pseudomonadota</taxon>
        <taxon>Betaproteobacteria</taxon>
        <taxon>Burkholderiales</taxon>
        <taxon>Burkholderiaceae</taxon>
        <taxon>Paraburkholderia</taxon>
    </lineage>
</organism>
<dbReference type="InterPro" id="IPR036102">
    <property type="entry name" value="OsmC/Ohrsf"/>
</dbReference>
<dbReference type="Gene3D" id="3.30.300.20">
    <property type="match status" value="1"/>
</dbReference>
<dbReference type="InterPro" id="IPR052924">
    <property type="entry name" value="OsmC/Ohr_hydroprdx_reductase"/>
</dbReference>
<dbReference type="InterPro" id="IPR015946">
    <property type="entry name" value="KH_dom-like_a/b"/>
</dbReference>
<name>A0ABM8NZR3_9BURK</name>
<dbReference type="PANTHER" id="PTHR35368">
    <property type="entry name" value="HYDROPEROXIDE REDUCTASE"/>
    <property type="match status" value="1"/>
</dbReference>
<dbReference type="SUPFAM" id="SSF82784">
    <property type="entry name" value="OsmC-like"/>
    <property type="match status" value="1"/>
</dbReference>
<sequence>MSNATPYLDPQALADTVDAVRREPSLGHVTFSLEGQTDGGLRLNSQTGALTQAGNVDTSRRGKFKLQSDEPVSLLGSDHAVSPAEYVMKGLAGCYAVTLAALAAQDGIALKSVDVNLAFDVNLSGFLGIDKNVRPGAQQIRVDVAVESPGTPRARIEQLVRKLQERSPIRDTLANPVDVLTTLK</sequence>
<dbReference type="PANTHER" id="PTHR35368:SF1">
    <property type="entry name" value="HYDROPEROXIDE REDUCTASE"/>
    <property type="match status" value="1"/>
</dbReference>
<dbReference type="EMBL" id="CAJHCQ010000014">
    <property type="protein sequence ID" value="CAD6550932.1"/>
    <property type="molecule type" value="Genomic_DNA"/>
</dbReference>
<dbReference type="Pfam" id="PF02566">
    <property type="entry name" value="OsmC"/>
    <property type="match status" value="1"/>
</dbReference>
<evidence type="ECO:0000313" key="2">
    <source>
        <dbReference type="Proteomes" id="UP000656319"/>
    </source>
</evidence>
<accession>A0ABM8NZR3</accession>
<proteinExistence type="predicted"/>
<evidence type="ECO:0000313" key="1">
    <source>
        <dbReference type="EMBL" id="CAD6550932.1"/>
    </source>
</evidence>
<evidence type="ECO:0008006" key="3">
    <source>
        <dbReference type="Google" id="ProtNLM"/>
    </source>
</evidence>
<reference evidence="1 2" key="1">
    <citation type="submission" date="2020-10" db="EMBL/GenBank/DDBJ databases">
        <authorList>
            <person name="Peeters C."/>
        </authorList>
    </citation>
    <scope>NUCLEOTIDE SEQUENCE [LARGE SCALE GENOMIC DNA]</scope>
    <source>
        <strain evidence="1 2">LMG 27952</strain>
    </source>
</reference>
<dbReference type="Proteomes" id="UP000656319">
    <property type="component" value="Unassembled WGS sequence"/>
</dbReference>
<gene>
    <name evidence="1" type="ORF">LMG27952_05093</name>
</gene>
<dbReference type="InterPro" id="IPR003718">
    <property type="entry name" value="OsmC/Ohr_fam"/>
</dbReference>